<evidence type="ECO:0000313" key="3">
    <source>
        <dbReference type="Proteomes" id="UP000692816"/>
    </source>
</evidence>
<dbReference type="EMBL" id="JABWSX010000001">
    <property type="protein sequence ID" value="NVL09630.1"/>
    <property type="molecule type" value="Genomic_DNA"/>
</dbReference>
<accession>A0A939LIG2</accession>
<name>A0A939LIG2_9BRAD</name>
<dbReference type="PIRSF" id="PIRSF033328">
    <property type="entry name" value="Phest_Mll4975"/>
    <property type="match status" value="1"/>
</dbReference>
<reference evidence="2" key="1">
    <citation type="submission" date="2020-06" db="EMBL/GenBank/DDBJ databases">
        <title>Whole Genome Sequence of Bradyrhizobium sp. Strain 66S1MB.</title>
        <authorList>
            <person name="Bromfield E."/>
            <person name="Cloutier S."/>
        </authorList>
    </citation>
    <scope>NUCLEOTIDE SEQUENCE</scope>
    <source>
        <strain evidence="2">66S1MB</strain>
    </source>
</reference>
<organism evidence="2">
    <name type="scientific">Bradyrhizobium quebecense</name>
    <dbReference type="NCBI Taxonomy" id="2748629"/>
    <lineage>
        <taxon>Bacteria</taxon>
        <taxon>Pseudomonadati</taxon>
        <taxon>Pseudomonadota</taxon>
        <taxon>Alphaproteobacteria</taxon>
        <taxon>Hyphomicrobiales</taxon>
        <taxon>Nitrobacteraceae</taxon>
        <taxon>Bradyrhizobium</taxon>
    </lineage>
</organism>
<dbReference type="Gene3D" id="3.90.1140.10">
    <property type="entry name" value="Cyclic phosphodiesterase"/>
    <property type="match status" value="1"/>
</dbReference>
<dbReference type="RefSeq" id="WP_176532993.1">
    <property type="nucleotide sequence ID" value="NZ_CP088022.1"/>
</dbReference>
<keyword evidence="3" id="KW-1185">Reference proteome</keyword>
<evidence type="ECO:0000313" key="2">
    <source>
        <dbReference type="EMBL" id="NVL09630.1"/>
    </source>
</evidence>
<evidence type="ECO:0000313" key="1">
    <source>
        <dbReference type="EMBL" id="MBO1433431.1"/>
    </source>
</evidence>
<dbReference type="Pfam" id="PF06299">
    <property type="entry name" value="DUF1045"/>
    <property type="match status" value="1"/>
</dbReference>
<dbReference type="EMBL" id="JAGEPA010000001">
    <property type="protein sequence ID" value="MBO1433431.1"/>
    <property type="molecule type" value="Genomic_DNA"/>
</dbReference>
<protein>
    <submittedName>
        <fullName evidence="2">DUF1045 domain-containing protein</fullName>
    </submittedName>
</protein>
<comment type="caution">
    <text evidence="2">The sequence shown here is derived from an EMBL/GenBank/DDBJ whole genome shotgun (WGS) entry which is preliminary data.</text>
</comment>
<proteinExistence type="predicted"/>
<dbReference type="AlphaFoldDB" id="A0A939LIG2"/>
<dbReference type="Proteomes" id="UP000692816">
    <property type="component" value="Unassembled WGS sequence"/>
</dbReference>
<dbReference type="InterPro" id="IPR009389">
    <property type="entry name" value="DUF1045"/>
</dbReference>
<sequence>MANTPRYAIYYAPSPDSALHRFGSTLLGYDAVSGDDLPFPDGVAPDWREVTEDPRKYGFHATLKAPTALADGTNESELVDACAAFAGRGRHIPVIAPVVDAISGFIAVIPASRSDDLQQLAADCVTEFDAFRPPLTPEDRARRRPERLTERQRDYLDRWGYPYVMEEFRFHMTLTGRLSEERRGPIVARLRERFAVIDLATLAIDRIALFKQADSASRFRIIGSWPLRARAFSSEVDTGSREENTSE</sequence>
<dbReference type="NCBIfam" id="TIGR03223">
    <property type="entry name" value="Phn_opern_protn"/>
    <property type="match status" value="1"/>
</dbReference>
<reference evidence="1" key="2">
    <citation type="journal article" date="2021" name="Int. J. Syst. Evol. Microbiol.">
        <title>Bradyrhizobium septentrionale sp. nov. (sv. septentrionale) and Bradyrhizobium quebecense sp. nov. (sv. septentrionale) associated with legumes native to Canada possess rearranged symbiosis genes and numerous insertion sequences.</title>
        <authorList>
            <person name="Bromfield E.S.P."/>
            <person name="Cloutier S."/>
        </authorList>
    </citation>
    <scope>NUCLEOTIDE SEQUENCE</scope>
    <source>
        <strain evidence="1">12S5</strain>
    </source>
</reference>
<gene>
    <name evidence="2" type="ORF">HU230_28365</name>
    <name evidence="1" type="ORF">J4P68_29705</name>
</gene>